<dbReference type="GO" id="GO:0005524">
    <property type="term" value="F:ATP binding"/>
    <property type="evidence" value="ECO:0007669"/>
    <property type="project" value="UniProtKB-KW"/>
</dbReference>
<keyword evidence="5" id="KW-0067">ATP-binding</keyword>
<dbReference type="GO" id="GO:0003689">
    <property type="term" value="F:DNA clamp loader activity"/>
    <property type="evidence" value="ECO:0007669"/>
    <property type="project" value="TreeGrafter"/>
</dbReference>
<gene>
    <name evidence="9" type="ORF">D0Y65_010762</name>
</gene>
<organism evidence="9 10">
    <name type="scientific">Glycine soja</name>
    <name type="common">Wild soybean</name>
    <dbReference type="NCBI Taxonomy" id="3848"/>
    <lineage>
        <taxon>Eukaryota</taxon>
        <taxon>Viridiplantae</taxon>
        <taxon>Streptophyta</taxon>
        <taxon>Embryophyta</taxon>
        <taxon>Tracheophyta</taxon>
        <taxon>Spermatophyta</taxon>
        <taxon>Magnoliopsida</taxon>
        <taxon>eudicotyledons</taxon>
        <taxon>Gunneridae</taxon>
        <taxon>Pentapetalae</taxon>
        <taxon>rosids</taxon>
        <taxon>fabids</taxon>
        <taxon>Fabales</taxon>
        <taxon>Fabaceae</taxon>
        <taxon>Papilionoideae</taxon>
        <taxon>50 kb inversion clade</taxon>
        <taxon>NPAAA clade</taxon>
        <taxon>indigoferoid/millettioid clade</taxon>
        <taxon>Phaseoleae</taxon>
        <taxon>Glycine</taxon>
        <taxon>Glycine subgen. Soja</taxon>
    </lineage>
</organism>
<evidence type="ECO:0000256" key="7">
    <source>
        <dbReference type="ARBA" id="ARBA00023306"/>
    </source>
</evidence>
<protein>
    <submittedName>
        <fullName evidence="9">ATPase family AAA domain-containing protein 5</fullName>
    </submittedName>
</protein>
<keyword evidence="10" id="KW-1185">Reference proteome</keyword>
<evidence type="ECO:0000256" key="3">
    <source>
        <dbReference type="ARBA" id="ARBA00022741"/>
    </source>
</evidence>
<dbReference type="GO" id="GO:0000077">
    <property type="term" value="P:DNA damage checkpoint signaling"/>
    <property type="evidence" value="ECO:0007669"/>
    <property type="project" value="TreeGrafter"/>
</dbReference>
<evidence type="ECO:0000256" key="2">
    <source>
        <dbReference type="ARBA" id="ARBA00006168"/>
    </source>
</evidence>
<proteinExistence type="inferred from homology"/>
<keyword evidence="6" id="KW-0539">Nucleus</keyword>
<comment type="caution">
    <text evidence="9">The sequence shown here is derived from an EMBL/GenBank/DDBJ whole genome shotgun (WGS) entry which is preliminary data.</text>
</comment>
<evidence type="ECO:0000256" key="8">
    <source>
        <dbReference type="SAM" id="MobiDB-lite"/>
    </source>
</evidence>
<feature type="compositionally biased region" description="Polar residues" evidence="8">
    <location>
        <begin position="133"/>
        <end position="151"/>
    </location>
</feature>
<evidence type="ECO:0000256" key="4">
    <source>
        <dbReference type="ARBA" id="ARBA00022763"/>
    </source>
</evidence>
<accession>A0A445L526</accession>
<dbReference type="FunFam" id="1.10.8.60:FF:000116">
    <property type="entry name" value="p-loop containing nucleoside triphosphate hydrolase superfamily protein"/>
    <property type="match status" value="1"/>
</dbReference>
<evidence type="ECO:0000256" key="6">
    <source>
        <dbReference type="ARBA" id="ARBA00023242"/>
    </source>
</evidence>
<dbReference type="GO" id="GO:0033314">
    <property type="term" value="P:mitotic DNA replication checkpoint signaling"/>
    <property type="evidence" value="ECO:0007669"/>
    <property type="project" value="TreeGrafter"/>
</dbReference>
<dbReference type="GO" id="GO:0003682">
    <property type="term" value="F:chromatin binding"/>
    <property type="evidence" value="ECO:0007669"/>
    <property type="project" value="TreeGrafter"/>
</dbReference>
<dbReference type="Proteomes" id="UP000289340">
    <property type="component" value="Chromosome 4"/>
</dbReference>
<keyword evidence="3" id="KW-0547">Nucleotide-binding</keyword>
<dbReference type="PANTHER" id="PTHR12172:SF1">
    <property type="entry name" value="P-LOOP CONTAINING NUCLEOSIDE TRIPHOSPHATE HYDROLASES SUPERFAMILY PROTEIN"/>
    <property type="match status" value="1"/>
</dbReference>
<evidence type="ECO:0000256" key="5">
    <source>
        <dbReference type="ARBA" id="ARBA00022840"/>
    </source>
</evidence>
<comment type="subcellular location">
    <subcellularLocation>
        <location evidence="1">Nucleus</location>
    </subcellularLocation>
</comment>
<feature type="region of interest" description="Disordered" evidence="8">
    <location>
        <begin position="85"/>
        <end position="151"/>
    </location>
</feature>
<dbReference type="Gene3D" id="1.10.8.60">
    <property type="match status" value="1"/>
</dbReference>
<feature type="compositionally biased region" description="Basic residues" evidence="8">
    <location>
        <begin position="115"/>
        <end position="132"/>
    </location>
</feature>
<dbReference type="SUPFAM" id="SSF52540">
    <property type="entry name" value="P-loop containing nucleoside triphosphate hydrolases"/>
    <property type="match status" value="1"/>
</dbReference>
<keyword evidence="7" id="KW-0131">Cell cycle</keyword>
<dbReference type="InterPro" id="IPR004582">
    <property type="entry name" value="Checkpoint_prot_Rad17_Rad24"/>
</dbReference>
<dbReference type="Gramene" id="XM_028374365.1">
    <property type="protein sequence ID" value="XP_028230166.1"/>
    <property type="gene ID" value="LOC114410427"/>
</dbReference>
<dbReference type="EMBL" id="QZWG01000004">
    <property type="protein sequence ID" value="RZC18266.1"/>
    <property type="molecule type" value="Genomic_DNA"/>
</dbReference>
<name>A0A445L526_GLYSO</name>
<dbReference type="PANTHER" id="PTHR12172">
    <property type="entry name" value="CELL CYCLE CHECKPOINT PROTEIN RAD17"/>
    <property type="match status" value="1"/>
</dbReference>
<comment type="similarity">
    <text evidence="2">Belongs to the rad17/RAD24 family.</text>
</comment>
<keyword evidence="4" id="KW-0227">DNA damage</keyword>
<evidence type="ECO:0000256" key="1">
    <source>
        <dbReference type="ARBA" id="ARBA00004123"/>
    </source>
</evidence>
<evidence type="ECO:0000313" key="10">
    <source>
        <dbReference type="Proteomes" id="UP000289340"/>
    </source>
</evidence>
<dbReference type="GO" id="GO:0006281">
    <property type="term" value="P:DNA repair"/>
    <property type="evidence" value="ECO:0007669"/>
    <property type="project" value="InterPro"/>
</dbReference>
<dbReference type="GO" id="GO:0005634">
    <property type="term" value="C:nucleus"/>
    <property type="evidence" value="ECO:0007669"/>
    <property type="project" value="UniProtKB-SubCell"/>
</dbReference>
<dbReference type="AlphaFoldDB" id="A0A445L526"/>
<dbReference type="InterPro" id="IPR027417">
    <property type="entry name" value="P-loop_NTPase"/>
</dbReference>
<feature type="compositionally biased region" description="Basic and acidic residues" evidence="8">
    <location>
        <begin position="91"/>
        <end position="102"/>
    </location>
</feature>
<sequence>MKTEKSSLQIRKDGNRFPSKFFSPYFQLSKSRSSFPLTPNPKTLSYRSHQFNSIQMDATVTDLSPSCNAAAEPPRRSVRRRLVQSTLFPHKPPEPDQKNDKEDERDEDYSDSENHKKRKKPKAKTTPRKKASKNATPKKNVSANGTNKGSTLRQVLADSDRVIAPVHDLFLEAKLAAEEDSRIFTGRQIHPFFSLWKAGKKVQDVADSGSNLSTTKSEDERTTCGPIHVFENTQDDTSSLDWRNWTFLENTTSMNYGSESLNSSVLEASVESLNFDKLHSSLYPSGASISQNSLSSDRLCIHPENLEELSPSNSASLAKQTCPPTCEDAKLDLEVDESVTTTMQADIFRKSDTEPPIRFLQESMRSYYCSCVDKAENSLWTYKYKPTKAVEVCGNDESVNFLRDWLHLWHERRYKSRKDISDMDKSDMRNVDDDDDDYKCSYSDYDSEDINEEDSLQNVLLITGPIGSGKSAAVYACAEEQGFEILELNASDCRNGTAVRNYFGDALGSLGFKRSSENTASPQKKTTKFPLALALFSGKAADEVNDGVDELITIPDDEAHIPSGSLQKLLGKNNVVASCDKVQTLILIEDVDILSPEDRGCIAAIQQIAETAKGPIILTSNSDNPGLPDNFDVLHVSFVLPSPKELLCHLYTVCLTEGVNIHPLLLEKFIHSCDGDIRKSIMHLQFWFQGKRFQKDGKAQTHYGSLPFDLELGHQILPKIMPWDFPSEISKLIENEITKSTNKMEETSRGLVTELLHTDEQKNDLNVQCMEADYIEAKKVEMIKRNNSLTDYSELEIQYNAISEFANSSDSPLTSCRQNGRRKLVVMSSDSEDEDSNNRYPVDTHDEANTRQLMKENNECPSELQLNGNYPSTTLRKLVCSEFQHSEEEHFKYSETADDTCLNETCKSLDASCVPESTFVPETEIENGTESISGAVSSGPLVGPQDQEVSVNNELKPFCVRRRLTKLSQNPDLLDTEISDHSPKGVLQDVLDEHIETIVNVMDECSRVDFKAKPMFLQSNPLTETEKIQKLWKDLRERRMDLKQHATSEQLGAFQVVKLASGLNNLISEADLFHKRDIMEPSTFLSGEATSSWYHEQIMTSTVAEHGFCFYAKLIADEASKLGCANCVDITSEMLASAIKLSGQDLTKSKVIYTGKEVEWKSPINSTQKSENKTSQFKAIQSIVPARISLALKGGAFNEYLSSLREITRSEASRISQEVEKNRRGRVRGFHHYLSRCTTLSPEDISLVSEGNLYRKDSSQHTT</sequence>
<evidence type="ECO:0000313" key="9">
    <source>
        <dbReference type="EMBL" id="RZC18266.1"/>
    </source>
</evidence>
<dbReference type="Gene3D" id="3.40.50.300">
    <property type="entry name" value="P-loop containing nucleotide triphosphate hydrolases"/>
    <property type="match status" value="1"/>
</dbReference>
<reference evidence="9 10" key="1">
    <citation type="submission" date="2018-09" db="EMBL/GenBank/DDBJ databases">
        <title>A high-quality reference genome of wild soybean provides a powerful tool to mine soybean genomes.</title>
        <authorList>
            <person name="Xie M."/>
            <person name="Chung C.Y.L."/>
            <person name="Li M.-W."/>
            <person name="Wong F.-L."/>
            <person name="Chan T.-F."/>
            <person name="Lam H.-M."/>
        </authorList>
    </citation>
    <scope>NUCLEOTIDE SEQUENCE [LARGE SCALE GENOMIC DNA]</scope>
    <source>
        <strain evidence="10">cv. W05</strain>
        <tissue evidence="9">Hypocotyl of etiolated seedlings</tissue>
    </source>
</reference>